<gene>
    <name evidence="3" type="ORF">HFP15_30580</name>
</gene>
<organism evidence="3 4">
    <name type="scientific">Amycolatopsis acididurans</name>
    <dbReference type="NCBI Taxonomy" id="2724524"/>
    <lineage>
        <taxon>Bacteria</taxon>
        <taxon>Bacillati</taxon>
        <taxon>Actinomycetota</taxon>
        <taxon>Actinomycetes</taxon>
        <taxon>Pseudonocardiales</taxon>
        <taxon>Pseudonocardiaceae</taxon>
        <taxon>Amycolatopsis</taxon>
    </lineage>
</organism>
<dbReference type="PRINTS" id="PR00081">
    <property type="entry name" value="GDHRDH"/>
</dbReference>
<dbReference type="EMBL" id="JAAXLS010000033">
    <property type="protein sequence ID" value="NKQ57226.1"/>
    <property type="molecule type" value="Genomic_DNA"/>
</dbReference>
<dbReference type="PANTHER" id="PTHR42760:SF133">
    <property type="entry name" value="3-OXOACYL-[ACYL-CARRIER-PROTEIN] REDUCTASE"/>
    <property type="match status" value="1"/>
</dbReference>
<reference evidence="3 4" key="1">
    <citation type="submission" date="2020-04" db="EMBL/GenBank/DDBJ databases">
        <title>Novel species.</title>
        <authorList>
            <person name="Teo W.F.A."/>
            <person name="Lipun K."/>
            <person name="Srisuk N."/>
            <person name="Duangmal K."/>
        </authorList>
    </citation>
    <scope>NUCLEOTIDE SEQUENCE [LARGE SCALE GENOMIC DNA]</scope>
    <source>
        <strain evidence="3 4">K13G38</strain>
    </source>
</reference>
<evidence type="ECO:0000256" key="1">
    <source>
        <dbReference type="ARBA" id="ARBA00006484"/>
    </source>
</evidence>
<protein>
    <submittedName>
        <fullName evidence="3">SDR family oxidoreductase</fullName>
    </submittedName>
</protein>
<name>A0ABX1JFD8_9PSEU</name>
<sequence>MSAGTLAGCSALVTGASGDIGREIAVALAEAGADVGLVARRETALRETAETVRGLGRRAAVAVADVTDEDQVLAAVELVEKELDGIDVVVNNAGGARFLAPLLETERRGWDKTVALNLTAPYLVAKAAVPGMIRRGRGSVVNIGSLVGLRAQEGMAFYSAAKSGLLMLTRSMAKEWGPRGIRANAVVPGLIETEGWAAYEGQDAMAALKTDHVIPLGRWGRARDVAGPVVFLASEAAAYVTGAALTVDGGATA</sequence>
<keyword evidence="2" id="KW-0560">Oxidoreductase</keyword>
<dbReference type="InterPro" id="IPR002347">
    <property type="entry name" value="SDR_fam"/>
</dbReference>
<evidence type="ECO:0000256" key="2">
    <source>
        <dbReference type="ARBA" id="ARBA00023002"/>
    </source>
</evidence>
<dbReference type="PROSITE" id="PS00061">
    <property type="entry name" value="ADH_SHORT"/>
    <property type="match status" value="1"/>
</dbReference>
<dbReference type="Proteomes" id="UP000715441">
    <property type="component" value="Unassembled WGS sequence"/>
</dbReference>
<comment type="similarity">
    <text evidence="1">Belongs to the short-chain dehydrogenases/reductases (SDR) family.</text>
</comment>
<dbReference type="Pfam" id="PF13561">
    <property type="entry name" value="adh_short_C2"/>
    <property type="match status" value="1"/>
</dbReference>
<dbReference type="PANTHER" id="PTHR42760">
    <property type="entry name" value="SHORT-CHAIN DEHYDROGENASES/REDUCTASES FAMILY MEMBER"/>
    <property type="match status" value="1"/>
</dbReference>
<dbReference type="InterPro" id="IPR020904">
    <property type="entry name" value="Sc_DH/Rdtase_CS"/>
</dbReference>
<comment type="caution">
    <text evidence="3">The sequence shown here is derived from an EMBL/GenBank/DDBJ whole genome shotgun (WGS) entry which is preliminary data.</text>
</comment>
<dbReference type="InterPro" id="IPR036291">
    <property type="entry name" value="NAD(P)-bd_dom_sf"/>
</dbReference>
<evidence type="ECO:0000313" key="3">
    <source>
        <dbReference type="EMBL" id="NKQ57226.1"/>
    </source>
</evidence>
<evidence type="ECO:0000313" key="4">
    <source>
        <dbReference type="Proteomes" id="UP000715441"/>
    </source>
</evidence>
<dbReference type="Gene3D" id="3.40.50.720">
    <property type="entry name" value="NAD(P)-binding Rossmann-like Domain"/>
    <property type="match status" value="1"/>
</dbReference>
<proteinExistence type="inferred from homology"/>
<accession>A0ABX1JFD8</accession>
<keyword evidence="4" id="KW-1185">Reference proteome</keyword>
<dbReference type="NCBIfam" id="NF005559">
    <property type="entry name" value="PRK07231.1"/>
    <property type="match status" value="1"/>
</dbReference>
<dbReference type="SUPFAM" id="SSF51735">
    <property type="entry name" value="NAD(P)-binding Rossmann-fold domains"/>
    <property type="match status" value="1"/>
</dbReference>
<dbReference type="PRINTS" id="PR00080">
    <property type="entry name" value="SDRFAMILY"/>
</dbReference>
<dbReference type="RefSeq" id="WP_168520255.1">
    <property type="nucleotide sequence ID" value="NZ_JAAXLS010000033.1"/>
</dbReference>